<dbReference type="GO" id="GO:0003743">
    <property type="term" value="F:translation initiation factor activity"/>
    <property type="evidence" value="ECO:0007669"/>
    <property type="project" value="UniProtKB-KW"/>
</dbReference>
<feature type="transmembrane region" description="Helical" evidence="2">
    <location>
        <begin position="83"/>
        <end position="107"/>
    </location>
</feature>
<dbReference type="Proteomes" id="UP001523216">
    <property type="component" value="Unassembled WGS sequence"/>
</dbReference>
<reference evidence="3 4" key="1">
    <citation type="submission" date="2022-06" db="EMBL/GenBank/DDBJ databases">
        <title>Actinoplanes abujensis sp. nov., isolated from Nigerian arid soil.</title>
        <authorList>
            <person name="Ding P."/>
        </authorList>
    </citation>
    <scope>NUCLEOTIDE SEQUENCE [LARGE SCALE GENOMIC DNA]</scope>
    <source>
        <strain evidence="4">TRM88002</strain>
    </source>
</reference>
<gene>
    <name evidence="3" type="ORF">LXN57_06085</name>
</gene>
<keyword evidence="4" id="KW-1185">Reference proteome</keyword>
<evidence type="ECO:0000313" key="4">
    <source>
        <dbReference type="Proteomes" id="UP001523216"/>
    </source>
</evidence>
<name>A0ABT0XVL5_9ACTN</name>
<keyword evidence="3" id="KW-0648">Protein biosynthesis</keyword>
<protein>
    <submittedName>
        <fullName evidence="3">Translation initiation factor 2</fullName>
    </submittedName>
</protein>
<evidence type="ECO:0000256" key="1">
    <source>
        <dbReference type="SAM" id="MobiDB-lite"/>
    </source>
</evidence>
<dbReference type="RefSeq" id="WP_251797039.1">
    <property type="nucleotide sequence ID" value="NZ_JAMQOL010000008.1"/>
</dbReference>
<feature type="region of interest" description="Disordered" evidence="1">
    <location>
        <begin position="1"/>
        <end position="78"/>
    </location>
</feature>
<keyword evidence="2" id="KW-0812">Transmembrane</keyword>
<comment type="caution">
    <text evidence="3">The sequence shown here is derived from an EMBL/GenBank/DDBJ whole genome shotgun (WGS) entry which is preliminary data.</text>
</comment>
<evidence type="ECO:0000313" key="3">
    <source>
        <dbReference type="EMBL" id="MCM4077134.1"/>
    </source>
</evidence>
<dbReference type="EMBL" id="JAMQOL010000008">
    <property type="protein sequence ID" value="MCM4077134.1"/>
    <property type="molecule type" value="Genomic_DNA"/>
</dbReference>
<feature type="compositionally biased region" description="Pro residues" evidence="1">
    <location>
        <begin position="38"/>
        <end position="48"/>
    </location>
</feature>
<keyword evidence="2" id="KW-1133">Transmembrane helix</keyword>
<proteinExistence type="predicted"/>
<evidence type="ECO:0000256" key="2">
    <source>
        <dbReference type="SAM" id="Phobius"/>
    </source>
</evidence>
<keyword evidence="2" id="KW-0472">Membrane</keyword>
<accession>A0ABT0XVL5</accession>
<sequence>MTTPTGVPDDAYWQRPDPNSAAPAGEPEKPTPQHAPTYPGPPRTPPPSANWRPPTIASPPPPRSMPTQDMDALDDSEGSARTVTYGVGLVAGAIALILLCLLCARFLF</sequence>
<keyword evidence="3" id="KW-0396">Initiation factor</keyword>
<organism evidence="3 4">
    <name type="scientific">Paractinoplanes hotanensis</name>
    <dbReference type="NCBI Taxonomy" id="2906497"/>
    <lineage>
        <taxon>Bacteria</taxon>
        <taxon>Bacillati</taxon>
        <taxon>Actinomycetota</taxon>
        <taxon>Actinomycetes</taxon>
        <taxon>Micromonosporales</taxon>
        <taxon>Micromonosporaceae</taxon>
        <taxon>Paractinoplanes</taxon>
    </lineage>
</organism>